<evidence type="ECO:0000313" key="8">
    <source>
        <dbReference type="Proteomes" id="UP001457282"/>
    </source>
</evidence>
<dbReference type="Gene3D" id="3.40.50.300">
    <property type="entry name" value="P-loop containing nucleotide triphosphate hydrolases"/>
    <property type="match status" value="1"/>
</dbReference>
<keyword evidence="4" id="KW-0067">ATP-binding</keyword>
<dbReference type="GO" id="GO:0016787">
    <property type="term" value="F:hydrolase activity"/>
    <property type="evidence" value="ECO:0007669"/>
    <property type="project" value="UniProtKB-KW"/>
</dbReference>
<evidence type="ECO:0000256" key="1">
    <source>
        <dbReference type="ARBA" id="ARBA00022741"/>
    </source>
</evidence>
<accession>A0AAW1W0J2</accession>
<keyword evidence="2" id="KW-0378">Hydrolase</keyword>
<dbReference type="InterPro" id="IPR027417">
    <property type="entry name" value="P-loop_NTPase"/>
</dbReference>
<dbReference type="Proteomes" id="UP001457282">
    <property type="component" value="Unassembled WGS sequence"/>
</dbReference>
<organism evidence="7 8">
    <name type="scientific">Rubus argutus</name>
    <name type="common">Southern blackberry</name>
    <dbReference type="NCBI Taxonomy" id="59490"/>
    <lineage>
        <taxon>Eukaryota</taxon>
        <taxon>Viridiplantae</taxon>
        <taxon>Streptophyta</taxon>
        <taxon>Embryophyta</taxon>
        <taxon>Tracheophyta</taxon>
        <taxon>Spermatophyta</taxon>
        <taxon>Magnoliopsida</taxon>
        <taxon>eudicotyledons</taxon>
        <taxon>Gunneridae</taxon>
        <taxon>Pentapetalae</taxon>
        <taxon>rosids</taxon>
        <taxon>fabids</taxon>
        <taxon>Rosales</taxon>
        <taxon>Rosaceae</taxon>
        <taxon>Rosoideae</taxon>
        <taxon>Rosoideae incertae sedis</taxon>
        <taxon>Rubus</taxon>
    </lineage>
</organism>
<evidence type="ECO:0000313" key="7">
    <source>
        <dbReference type="EMBL" id="KAK9912220.1"/>
    </source>
</evidence>
<comment type="caution">
    <text evidence="7">The sequence shown here is derived from an EMBL/GenBank/DDBJ whole genome shotgun (WGS) entry which is preliminary data.</text>
</comment>
<evidence type="ECO:0000256" key="3">
    <source>
        <dbReference type="ARBA" id="ARBA00022806"/>
    </source>
</evidence>
<name>A0AAW1W0J2_RUBAR</name>
<dbReference type="SUPFAM" id="SSF52540">
    <property type="entry name" value="P-loop containing nucleoside triphosphate hydrolases"/>
    <property type="match status" value="1"/>
</dbReference>
<dbReference type="PROSITE" id="PS51195">
    <property type="entry name" value="Q_MOTIF"/>
    <property type="match status" value="1"/>
</dbReference>
<gene>
    <name evidence="7" type="ORF">M0R45_036091</name>
</gene>
<dbReference type="EMBL" id="JBEDUW010000007">
    <property type="protein sequence ID" value="KAK9912220.1"/>
    <property type="molecule type" value="Genomic_DNA"/>
</dbReference>
<evidence type="ECO:0000256" key="2">
    <source>
        <dbReference type="ARBA" id="ARBA00022801"/>
    </source>
</evidence>
<keyword evidence="8" id="KW-1185">Reference proteome</keyword>
<keyword evidence="3" id="KW-0347">Helicase</keyword>
<dbReference type="GO" id="GO:0005524">
    <property type="term" value="F:ATP binding"/>
    <property type="evidence" value="ECO:0007669"/>
    <property type="project" value="UniProtKB-KW"/>
</dbReference>
<sequence length="171" mass="18692">MAVCGDGWAALIKDRLGKARDLWRRGLMRRRSERDAAELAGFTAKTETPWKWCGMVWILMGSSTALVSGHTVAKGQEIYTPEPEDENDDASENELVFSPSQNSFMDLNLSRPLLLACQRLGFNKPSPLQAACLPLAMASRNICGIAITGSGKMVASVLSTLERVLILPKPE</sequence>
<dbReference type="PANTHER" id="PTHR47959">
    <property type="entry name" value="ATP-DEPENDENT RNA HELICASE RHLE-RELATED"/>
    <property type="match status" value="1"/>
</dbReference>
<reference evidence="7 8" key="1">
    <citation type="journal article" date="2023" name="G3 (Bethesda)">
        <title>A chromosome-length genome assembly and annotation of blackberry (Rubus argutus, cv. 'Hillquist').</title>
        <authorList>
            <person name="Bruna T."/>
            <person name="Aryal R."/>
            <person name="Dudchenko O."/>
            <person name="Sargent D.J."/>
            <person name="Mead D."/>
            <person name="Buti M."/>
            <person name="Cavallini A."/>
            <person name="Hytonen T."/>
            <person name="Andres J."/>
            <person name="Pham M."/>
            <person name="Weisz D."/>
            <person name="Mascagni F."/>
            <person name="Usai G."/>
            <person name="Natali L."/>
            <person name="Bassil N."/>
            <person name="Fernandez G.E."/>
            <person name="Lomsadze A."/>
            <person name="Armour M."/>
            <person name="Olukolu B."/>
            <person name="Poorten T."/>
            <person name="Britton C."/>
            <person name="Davik J."/>
            <person name="Ashrafi H."/>
            <person name="Aiden E.L."/>
            <person name="Borodovsky M."/>
            <person name="Worthington M."/>
        </authorList>
    </citation>
    <scope>NUCLEOTIDE SEQUENCE [LARGE SCALE GENOMIC DNA]</scope>
    <source>
        <strain evidence="7">PI 553951</strain>
    </source>
</reference>
<protein>
    <recommendedName>
        <fullName evidence="6">DEAD-box RNA helicase Q domain-containing protein</fullName>
    </recommendedName>
</protein>
<keyword evidence="1" id="KW-0547">Nucleotide-binding</keyword>
<dbReference type="GO" id="GO:0003724">
    <property type="term" value="F:RNA helicase activity"/>
    <property type="evidence" value="ECO:0007669"/>
    <property type="project" value="InterPro"/>
</dbReference>
<dbReference type="AlphaFoldDB" id="A0AAW1W0J2"/>
<feature type="domain" description="DEAD-box RNA helicase Q" evidence="6">
    <location>
        <begin position="102"/>
        <end position="130"/>
    </location>
</feature>
<evidence type="ECO:0000259" key="6">
    <source>
        <dbReference type="PROSITE" id="PS51195"/>
    </source>
</evidence>
<dbReference type="InterPro" id="IPR050079">
    <property type="entry name" value="DEAD_box_RNA_helicase"/>
</dbReference>
<evidence type="ECO:0000256" key="5">
    <source>
        <dbReference type="PROSITE-ProRule" id="PRU00552"/>
    </source>
</evidence>
<dbReference type="GO" id="GO:0005829">
    <property type="term" value="C:cytosol"/>
    <property type="evidence" value="ECO:0007669"/>
    <property type="project" value="TreeGrafter"/>
</dbReference>
<feature type="short sequence motif" description="Q motif" evidence="5">
    <location>
        <begin position="102"/>
        <end position="130"/>
    </location>
</feature>
<dbReference type="PANTHER" id="PTHR47959:SF14">
    <property type="entry name" value="DEAD-BOX ATP-DEPENDENT RNA HELICASE 28"/>
    <property type="match status" value="1"/>
</dbReference>
<evidence type="ECO:0000256" key="4">
    <source>
        <dbReference type="ARBA" id="ARBA00022840"/>
    </source>
</evidence>
<proteinExistence type="predicted"/>
<dbReference type="InterPro" id="IPR014014">
    <property type="entry name" value="RNA_helicase_DEAD_Q_motif"/>
</dbReference>